<organism evidence="2 3">
    <name type="scientific">Pseudomonas jinjuensis</name>
    <dbReference type="NCBI Taxonomy" id="198616"/>
    <lineage>
        <taxon>Bacteria</taxon>
        <taxon>Pseudomonadati</taxon>
        <taxon>Pseudomonadota</taxon>
        <taxon>Gammaproteobacteria</taxon>
        <taxon>Pseudomonadales</taxon>
        <taxon>Pseudomonadaceae</taxon>
        <taxon>Pseudomonas</taxon>
    </lineage>
</organism>
<evidence type="ECO:0000313" key="2">
    <source>
        <dbReference type="EMBL" id="SDN17231.1"/>
    </source>
</evidence>
<keyword evidence="3" id="KW-1185">Reference proteome</keyword>
<sequence>MQSASPTPVQPWYKHLWPWIIIGMLGTSVILSLTFVHIATTNQDPLVTDNYYEAGKGINRSLDREHLAQRLGLQARVTFDDLTGEVELRLSGGSQPPKVMLNLISPTLEAQDRHIELLPSPAQPGRYTGHLDEAIHGRRFVEIIGEEAGQSWRLFEEEQIAPGSSLVLGDEPLKGDEVERP</sequence>
<feature type="transmembrane region" description="Helical" evidence="1">
    <location>
        <begin position="16"/>
        <end position="36"/>
    </location>
</feature>
<dbReference type="Pfam" id="PF05751">
    <property type="entry name" value="FixH"/>
    <property type="match status" value="1"/>
</dbReference>
<keyword evidence="1" id="KW-0812">Transmembrane</keyword>
<dbReference type="STRING" id="198616.SAMN05216193_101389"/>
<dbReference type="OrthoDB" id="5295180at2"/>
<dbReference type="InterPro" id="IPR008620">
    <property type="entry name" value="FixH"/>
</dbReference>
<accession>A0A1G9Z8T6</accession>
<evidence type="ECO:0000256" key="1">
    <source>
        <dbReference type="SAM" id="Phobius"/>
    </source>
</evidence>
<protein>
    <recommendedName>
        <fullName evidence="4">Nitrogen fixation protein FixH</fullName>
    </recommendedName>
</protein>
<proteinExistence type="predicted"/>
<reference evidence="3" key="1">
    <citation type="submission" date="2016-10" db="EMBL/GenBank/DDBJ databases">
        <authorList>
            <person name="Varghese N."/>
            <person name="Submissions S."/>
        </authorList>
    </citation>
    <scope>NUCLEOTIDE SEQUENCE [LARGE SCALE GENOMIC DNA]</scope>
    <source>
        <strain evidence="3">JCM 21621</strain>
    </source>
</reference>
<dbReference type="AlphaFoldDB" id="A0A1G9Z8T6"/>
<keyword evidence="1" id="KW-1133">Transmembrane helix</keyword>
<name>A0A1G9Z8T6_9PSED</name>
<dbReference type="Proteomes" id="UP000242957">
    <property type="component" value="Unassembled WGS sequence"/>
</dbReference>
<keyword evidence="1" id="KW-0472">Membrane</keyword>
<evidence type="ECO:0000313" key="3">
    <source>
        <dbReference type="Proteomes" id="UP000242957"/>
    </source>
</evidence>
<dbReference type="RefSeq" id="WP_084310249.1">
    <property type="nucleotide sequence ID" value="NZ_FNIJ01000001.1"/>
</dbReference>
<dbReference type="EMBL" id="FNIJ01000001">
    <property type="protein sequence ID" value="SDN17231.1"/>
    <property type="molecule type" value="Genomic_DNA"/>
</dbReference>
<gene>
    <name evidence="2" type="ORF">SAMN05216193_101389</name>
</gene>
<evidence type="ECO:0008006" key="4">
    <source>
        <dbReference type="Google" id="ProtNLM"/>
    </source>
</evidence>